<reference evidence="1" key="2">
    <citation type="submission" date="2022-09" db="EMBL/GenBank/DDBJ databases">
        <title>Biosynthetic gene clusters of Dactylosporangioum fulvum.</title>
        <authorList>
            <person name="Caradec T."/>
        </authorList>
    </citation>
    <scope>NUCLEOTIDE SEQUENCE</scope>
    <source>
        <strain evidence="1">NRRL B-16292</strain>
    </source>
</reference>
<protein>
    <recommendedName>
        <fullName evidence="3">Dihydrodipicolinate synthase</fullName>
    </recommendedName>
</protein>
<dbReference type="Proteomes" id="UP001059617">
    <property type="component" value="Chromosome"/>
</dbReference>
<gene>
    <name evidence="1" type="ORF">Dfulv_20640</name>
</gene>
<dbReference type="EMBL" id="CP073720">
    <property type="protein sequence ID" value="UWP86514.1"/>
    <property type="molecule type" value="Genomic_DNA"/>
</dbReference>
<sequence length="68" mass="7082">MQEREGVCHLPLASPITSWGMMPTPFAGPDAALDLTSLGRVVRRYVADGCDGVVVLGVVGEPATLTEA</sequence>
<evidence type="ECO:0008006" key="3">
    <source>
        <dbReference type="Google" id="ProtNLM"/>
    </source>
</evidence>
<dbReference type="SUPFAM" id="SSF51569">
    <property type="entry name" value="Aldolase"/>
    <property type="match status" value="1"/>
</dbReference>
<accession>A0ABY5WAK2</accession>
<keyword evidence="2" id="KW-1185">Reference proteome</keyword>
<evidence type="ECO:0000313" key="1">
    <source>
        <dbReference type="EMBL" id="UWP86514.1"/>
    </source>
</evidence>
<proteinExistence type="predicted"/>
<dbReference type="InterPro" id="IPR013785">
    <property type="entry name" value="Aldolase_TIM"/>
</dbReference>
<reference evidence="1" key="1">
    <citation type="submission" date="2021-04" db="EMBL/GenBank/DDBJ databases">
        <authorList>
            <person name="Hartkoorn R.C."/>
            <person name="Beaudoing E."/>
            <person name="Hot D."/>
        </authorList>
    </citation>
    <scope>NUCLEOTIDE SEQUENCE</scope>
    <source>
        <strain evidence="1">NRRL B-16292</strain>
    </source>
</reference>
<evidence type="ECO:0000313" key="2">
    <source>
        <dbReference type="Proteomes" id="UP001059617"/>
    </source>
</evidence>
<name>A0ABY5WAK2_9ACTN</name>
<dbReference type="Gene3D" id="3.20.20.70">
    <property type="entry name" value="Aldolase class I"/>
    <property type="match status" value="1"/>
</dbReference>
<dbReference type="RefSeq" id="WP_259865761.1">
    <property type="nucleotide sequence ID" value="NZ_BAAAST010000003.1"/>
</dbReference>
<organism evidence="1 2">
    <name type="scientific">Dactylosporangium fulvum</name>
    <dbReference type="NCBI Taxonomy" id="53359"/>
    <lineage>
        <taxon>Bacteria</taxon>
        <taxon>Bacillati</taxon>
        <taxon>Actinomycetota</taxon>
        <taxon>Actinomycetes</taxon>
        <taxon>Micromonosporales</taxon>
        <taxon>Micromonosporaceae</taxon>
        <taxon>Dactylosporangium</taxon>
    </lineage>
</organism>